<protein>
    <submittedName>
        <fullName evidence="2">Uncharacterized protein</fullName>
    </submittedName>
</protein>
<dbReference type="AlphaFoldDB" id="A0AAV4UKB7"/>
<accession>A0AAV4UKB7</accession>
<dbReference type="Proteomes" id="UP001054945">
    <property type="component" value="Unassembled WGS sequence"/>
</dbReference>
<reference evidence="2 3" key="1">
    <citation type="submission" date="2021-06" db="EMBL/GenBank/DDBJ databases">
        <title>Caerostris extrusa draft genome.</title>
        <authorList>
            <person name="Kono N."/>
            <person name="Arakawa K."/>
        </authorList>
    </citation>
    <scope>NUCLEOTIDE SEQUENCE [LARGE SCALE GENOMIC DNA]</scope>
</reference>
<organism evidence="2 3">
    <name type="scientific">Caerostris extrusa</name>
    <name type="common">Bark spider</name>
    <name type="synonym">Caerostris bankana</name>
    <dbReference type="NCBI Taxonomy" id="172846"/>
    <lineage>
        <taxon>Eukaryota</taxon>
        <taxon>Metazoa</taxon>
        <taxon>Ecdysozoa</taxon>
        <taxon>Arthropoda</taxon>
        <taxon>Chelicerata</taxon>
        <taxon>Arachnida</taxon>
        <taxon>Araneae</taxon>
        <taxon>Araneomorphae</taxon>
        <taxon>Entelegynae</taxon>
        <taxon>Araneoidea</taxon>
        <taxon>Araneidae</taxon>
        <taxon>Caerostris</taxon>
    </lineage>
</organism>
<feature type="compositionally biased region" description="Polar residues" evidence="1">
    <location>
        <begin position="210"/>
        <end position="229"/>
    </location>
</feature>
<keyword evidence="3" id="KW-1185">Reference proteome</keyword>
<evidence type="ECO:0000256" key="1">
    <source>
        <dbReference type="SAM" id="MobiDB-lite"/>
    </source>
</evidence>
<evidence type="ECO:0000313" key="3">
    <source>
        <dbReference type="Proteomes" id="UP001054945"/>
    </source>
</evidence>
<gene>
    <name evidence="2" type="ORF">CEXT_118211</name>
</gene>
<feature type="region of interest" description="Disordered" evidence="1">
    <location>
        <begin position="182"/>
        <end position="229"/>
    </location>
</feature>
<dbReference type="EMBL" id="BPLR01013022">
    <property type="protein sequence ID" value="GIY58154.1"/>
    <property type="molecule type" value="Genomic_DNA"/>
</dbReference>
<name>A0AAV4UKB7_CAEEX</name>
<comment type="caution">
    <text evidence="2">The sequence shown here is derived from an EMBL/GenBank/DDBJ whole genome shotgun (WGS) entry which is preliminary data.</text>
</comment>
<proteinExistence type="predicted"/>
<evidence type="ECO:0000313" key="2">
    <source>
        <dbReference type="EMBL" id="GIY58154.1"/>
    </source>
</evidence>
<sequence>MQPEPPAATSRPTRALHPADFVRVRGRSRSNIEDACPRHFRPMSVPRITFSSMLPRQVRQQSSRQDQALVDQQTRRDMPLNTISRVRDLKQTVQEFHQCSLWQYQQLSLVKSEGYQIGSTAIEQALEVPEYSKKKGDLVSIAPQNFSARTESRSARPRHMHCEWPQSQSVVRSQGDQIAALSPQSVPHGDQRVPLSPQSVPQGDQKVPFSPQSVPQGDQIAQCTCPLNH</sequence>